<dbReference type="EMBL" id="JAAZNL010000055">
    <property type="protein sequence ID" value="NMB70398.1"/>
    <property type="molecule type" value="Genomic_DNA"/>
</dbReference>
<comment type="caution">
    <text evidence="2">The sequence shown here is derived from an EMBL/GenBank/DDBJ whole genome shotgun (WGS) entry which is preliminary data.</text>
</comment>
<protein>
    <recommendedName>
        <fullName evidence="4">Serine dehydrogenase proteinase</fullName>
    </recommendedName>
</protein>
<sequence length="383" mass="43037">MPIDTPNLNTDTNNQTPGIAPTSVPPQPQPQLQPQPKPMEPLKSPVQTGQSFKKPPLMWADSQQILGSIEKKLGGPVVSYYTTGSIVGDDVKYFYTHLKNIGHKEKIFFVLYSSGGDGRSAYRIASLLRSFCDELVIVIPEIAASAATMLALAGDSVVMTPLAYLTAVDTSLTHPLNPKDKSNNPVRVELEEVKRAASTLIKPDNQDKDNLEAYKIMFNYIHPVAFGSMERASNLSEMLCKDILNLRRNPISADEAEKLTVKLNRDYPSHGYPITRKKAREIGIPVVDSDAELDTLLWKYINVNRFLTEPVRTDISDSFFHTETYLNTIESVGRRIAVKQITERRLDPIVKGWTTLRDEFKWEALYEVDENGEKKVMISRLDI</sequence>
<dbReference type="InterPro" id="IPR029045">
    <property type="entry name" value="ClpP/crotonase-like_dom_sf"/>
</dbReference>
<gene>
    <name evidence="2" type="ORF">GYA27_04345</name>
</gene>
<dbReference type="AlphaFoldDB" id="A0A7X9DLC6"/>
<proteinExistence type="predicted"/>
<dbReference type="Gene3D" id="3.90.226.10">
    <property type="entry name" value="2-enoyl-CoA Hydratase, Chain A, domain 1"/>
    <property type="match status" value="1"/>
</dbReference>
<evidence type="ECO:0008006" key="4">
    <source>
        <dbReference type="Google" id="ProtNLM"/>
    </source>
</evidence>
<evidence type="ECO:0000313" key="3">
    <source>
        <dbReference type="Proteomes" id="UP000526033"/>
    </source>
</evidence>
<dbReference type="Proteomes" id="UP000526033">
    <property type="component" value="Unassembled WGS sequence"/>
</dbReference>
<dbReference type="GO" id="GO:0016020">
    <property type="term" value="C:membrane"/>
    <property type="evidence" value="ECO:0007669"/>
    <property type="project" value="InterPro"/>
</dbReference>
<name>A0A7X9DLC6_UNCKA</name>
<evidence type="ECO:0000313" key="2">
    <source>
        <dbReference type="EMBL" id="NMB70398.1"/>
    </source>
</evidence>
<feature type="compositionally biased region" description="Polar residues" evidence="1">
    <location>
        <begin position="1"/>
        <end position="17"/>
    </location>
</feature>
<dbReference type="SUPFAM" id="SSF52096">
    <property type="entry name" value="ClpP/crotonase"/>
    <property type="match status" value="1"/>
</dbReference>
<evidence type="ECO:0000256" key="1">
    <source>
        <dbReference type="SAM" id="MobiDB-lite"/>
    </source>
</evidence>
<accession>A0A7X9DLC6</accession>
<organism evidence="2 3">
    <name type="scientific">candidate division WWE3 bacterium</name>
    <dbReference type="NCBI Taxonomy" id="2053526"/>
    <lineage>
        <taxon>Bacteria</taxon>
        <taxon>Katanobacteria</taxon>
    </lineage>
</organism>
<dbReference type="InterPro" id="IPR002825">
    <property type="entry name" value="Pept_S49_ser-pept_pro"/>
</dbReference>
<feature type="region of interest" description="Disordered" evidence="1">
    <location>
        <begin position="1"/>
        <end position="54"/>
    </location>
</feature>
<reference evidence="2 3" key="1">
    <citation type="journal article" date="2020" name="Biotechnol. Biofuels">
        <title>New insights from the biogas microbiome by comprehensive genome-resolved metagenomics of nearly 1600 species originating from multiple anaerobic digesters.</title>
        <authorList>
            <person name="Campanaro S."/>
            <person name="Treu L."/>
            <person name="Rodriguez-R L.M."/>
            <person name="Kovalovszki A."/>
            <person name="Ziels R.M."/>
            <person name="Maus I."/>
            <person name="Zhu X."/>
            <person name="Kougias P.G."/>
            <person name="Basile A."/>
            <person name="Luo G."/>
            <person name="Schluter A."/>
            <person name="Konstantinidis K.T."/>
            <person name="Angelidaki I."/>
        </authorList>
    </citation>
    <scope>NUCLEOTIDE SEQUENCE [LARGE SCALE GENOMIC DNA]</scope>
    <source>
        <strain evidence="2">AS27yjCOA_165</strain>
    </source>
</reference>
<feature type="compositionally biased region" description="Pro residues" evidence="1">
    <location>
        <begin position="23"/>
        <end position="39"/>
    </location>
</feature>
<dbReference type="PANTHER" id="PTHR35984">
    <property type="entry name" value="PERIPLASMIC SERINE PROTEASE"/>
    <property type="match status" value="1"/>
</dbReference>
<dbReference type="PANTHER" id="PTHR35984:SF1">
    <property type="entry name" value="PERIPLASMIC SERINE PROTEASE"/>
    <property type="match status" value="1"/>
</dbReference>